<dbReference type="VEuPathDB" id="CryptoDB:Vbra_20253"/>
<name>A0A0G4EEP4_VITBC</name>
<dbReference type="SUPFAM" id="SSF48371">
    <property type="entry name" value="ARM repeat"/>
    <property type="match status" value="1"/>
</dbReference>
<dbReference type="InterPro" id="IPR004155">
    <property type="entry name" value="PBS_lyase_HEAT"/>
</dbReference>
<dbReference type="OMA" id="LQEPCSI"/>
<evidence type="ECO:0000313" key="4">
    <source>
        <dbReference type="EMBL" id="CEL93842.1"/>
    </source>
</evidence>
<dbReference type="InParanoid" id="A0A0G4EEP4"/>
<sequence length="311" mass="33484">MKMLYYARHKGGPEAVEALQLGLNTRSNLLRHEIAYVLGQLGEPSAIPILTQLLSDPAEDDMVRHEAAEALAAVKSTESLDLIREYASDASLPAVVRETCELAVRSLEDKKEEQEPSDADPSPPAAAADESDKDQRHQEEATQRGKGWTLHNPVGAPSAAGADSSVSPYNTVDPLATKKGYRKQDIPALRQTLLDHTSPLWLKYESLFALRNLGGSGAVEAVSRALTDDRTSALFRHELAFVLGQMQSEDSVSALVQCLGDASEHPMARHEAALALGAIGSKEAIHALERHVEDPELVVSESCLVGLAGED</sequence>
<keyword evidence="5" id="KW-1185">Reference proteome</keyword>
<accession>A0A0G4EEP4</accession>
<comment type="function">
    <text evidence="1">Catalyzes the hydroxylation of the N(6)-(4-aminobutyl)-L-lysine intermediate produced by deoxyhypusine synthase/DHPS on a critical lysine of the eukaryotic translation initiation factor 5A/eIF-5A. This is the second step of the post-translational modification of that lysine into an unusual amino acid residue named hypusine. Hypusination is unique to mature eIF-5A factor and is essential for its function.</text>
</comment>
<evidence type="ECO:0000256" key="1">
    <source>
        <dbReference type="ARBA" id="ARBA00045876"/>
    </source>
</evidence>
<organism evidence="4 5">
    <name type="scientific">Vitrella brassicaformis (strain CCMP3155)</name>
    <dbReference type="NCBI Taxonomy" id="1169540"/>
    <lineage>
        <taxon>Eukaryota</taxon>
        <taxon>Sar</taxon>
        <taxon>Alveolata</taxon>
        <taxon>Colpodellida</taxon>
        <taxon>Vitrellaceae</taxon>
        <taxon>Vitrella</taxon>
    </lineage>
</organism>
<dbReference type="InterPro" id="IPR021133">
    <property type="entry name" value="HEAT_type_2"/>
</dbReference>
<protein>
    <recommendedName>
        <fullName evidence="6">Deoxyhypusine monooxygenase</fullName>
    </recommendedName>
</protein>
<dbReference type="PANTHER" id="PTHR12697">
    <property type="entry name" value="PBS LYASE HEAT-LIKE PROTEIN"/>
    <property type="match status" value="1"/>
</dbReference>
<dbReference type="PANTHER" id="PTHR12697:SF5">
    <property type="entry name" value="DEOXYHYPUSINE HYDROXYLASE"/>
    <property type="match status" value="1"/>
</dbReference>
<dbReference type="SMART" id="SM00567">
    <property type="entry name" value="EZ_HEAT"/>
    <property type="match status" value="5"/>
</dbReference>
<dbReference type="OrthoDB" id="449086at2759"/>
<dbReference type="Pfam" id="PF13646">
    <property type="entry name" value="HEAT_2"/>
    <property type="match status" value="2"/>
</dbReference>
<feature type="repeat" description="HEAT" evidence="2">
    <location>
        <begin position="46"/>
        <end position="86"/>
    </location>
</feature>
<feature type="compositionally biased region" description="Basic and acidic residues" evidence="3">
    <location>
        <begin position="133"/>
        <end position="143"/>
    </location>
</feature>
<dbReference type="GO" id="GO:0016491">
    <property type="term" value="F:oxidoreductase activity"/>
    <property type="evidence" value="ECO:0007669"/>
    <property type="project" value="TreeGrafter"/>
</dbReference>
<evidence type="ECO:0008006" key="6">
    <source>
        <dbReference type="Google" id="ProtNLM"/>
    </source>
</evidence>
<evidence type="ECO:0000313" key="5">
    <source>
        <dbReference type="Proteomes" id="UP000041254"/>
    </source>
</evidence>
<feature type="region of interest" description="Disordered" evidence="3">
    <location>
        <begin position="107"/>
        <end position="171"/>
    </location>
</feature>
<dbReference type="STRING" id="1169540.A0A0G4EEP4"/>
<dbReference type="PROSITE" id="PS50077">
    <property type="entry name" value="HEAT_REPEAT"/>
    <property type="match status" value="1"/>
</dbReference>
<dbReference type="InterPro" id="IPR016024">
    <property type="entry name" value="ARM-type_fold"/>
</dbReference>
<gene>
    <name evidence="4" type="ORF">Vbra_20253</name>
</gene>
<dbReference type="EMBL" id="CDMY01000193">
    <property type="protein sequence ID" value="CEL93842.1"/>
    <property type="molecule type" value="Genomic_DNA"/>
</dbReference>
<dbReference type="PhylomeDB" id="A0A0G4EEP4"/>
<dbReference type="AlphaFoldDB" id="A0A0G4EEP4"/>
<proteinExistence type="predicted"/>
<dbReference type="Proteomes" id="UP000041254">
    <property type="component" value="Unassembled WGS sequence"/>
</dbReference>
<dbReference type="Gene3D" id="1.25.10.10">
    <property type="entry name" value="Leucine-rich Repeat Variant"/>
    <property type="match status" value="2"/>
</dbReference>
<evidence type="ECO:0000256" key="3">
    <source>
        <dbReference type="SAM" id="MobiDB-lite"/>
    </source>
</evidence>
<evidence type="ECO:0000256" key="2">
    <source>
        <dbReference type="PROSITE-ProRule" id="PRU00103"/>
    </source>
</evidence>
<dbReference type="InterPro" id="IPR011989">
    <property type="entry name" value="ARM-like"/>
</dbReference>
<reference evidence="4 5" key="1">
    <citation type="submission" date="2014-11" db="EMBL/GenBank/DDBJ databases">
        <authorList>
            <person name="Zhu J."/>
            <person name="Qi W."/>
            <person name="Song R."/>
        </authorList>
    </citation>
    <scope>NUCLEOTIDE SEQUENCE [LARGE SCALE GENOMIC DNA]</scope>
</reference>